<feature type="transmembrane region" description="Helical" evidence="4">
    <location>
        <begin position="621"/>
        <end position="639"/>
    </location>
</feature>
<dbReference type="Pfam" id="PF10145">
    <property type="entry name" value="PhageMin_Tail"/>
    <property type="match status" value="1"/>
</dbReference>
<accession>A0A248LIK1</accession>
<keyword evidence="4" id="KW-0472">Membrane</keyword>
<evidence type="ECO:0000256" key="4">
    <source>
        <dbReference type="SAM" id="Phobius"/>
    </source>
</evidence>
<dbReference type="PANTHER" id="PTHR37813">
    <property type="entry name" value="FELS-2 PROPHAGE PROTEIN"/>
    <property type="match status" value="1"/>
</dbReference>
<proteinExistence type="predicted"/>
<feature type="region of interest" description="Disordered" evidence="3">
    <location>
        <begin position="823"/>
        <end position="843"/>
    </location>
</feature>
<feature type="coiled-coil region" evidence="2">
    <location>
        <begin position="30"/>
        <end position="88"/>
    </location>
</feature>
<dbReference type="NCBIfam" id="TIGR01760">
    <property type="entry name" value="tape_meas_TP901"/>
    <property type="match status" value="1"/>
</dbReference>
<evidence type="ECO:0000313" key="7">
    <source>
        <dbReference type="Proteomes" id="UP000197424"/>
    </source>
</evidence>
<sequence length="843" mass="90658">MSIGRNLRLEVVLSAIDRATRPIRQVMGSSQNLTSQLQATKNKLKELGAQQKTLEKFKETSRGLAVTKHQLQGASEKLKRLKDELSNTEYPTKKLTDAIRIQQTETDKLRLRHGKLYEQSVQLQQGLKDYGLETKNLTAQQNRLKQEAEALNPVLEQQKAKLLQLNKLQSNRIAARARYDKGLEARDRIAGAGAATMGAGTAIGLPIVKMVRDYSSFEDAMLGVARQVEGTRDANGRLTSTYYQMGDAIKAMAEKIPMATTQIAALVEGGARMGIQGKDNLIAFAKTAALASTAFDLPAEQISEDLGKIANVYKIPIRNIEQLGDVINYLDDNAQSKGADIINVMQRIAGSTGSMNFKEAAALGSTFLSLGASSEVAATATKAMVRELLIAEKQPKRFQKGLKELGLSARQIQADMARDSTGTIIKVMEAVNKLPKTRQMGVMVDMFGKEYGDDAAKLADNLGEYRKQLGLVNEAKSAGSMGREGDAKNDTLSAQWQMSQNKLFNQSSELGQNLRQPLMEAMSLIGSVLERISAWTKANPELTAALVKVGAVLGVVMVALGGLMLAIAGIAGPFIAARFAMTMFGIQLTSGIGIIGRLGSAIQFGGGLLKGFFTLLRANPFFALAAFLTGFVMHFTTNWDRLKQMWTQGDWRGIGVFILQGLEAGLNAMTMGLYGTIKRIISGVISLVMDIFGIHSPSRVFAQIGEYLMAGLVNGIASGLASVKKAITGAAEATIGWFKEKLDIFAEVGGFTKAMGQKLTAAGAGLALGTASIGAGAMPIDNRPPIISSAPVKQAAPAAPISLTINAAPGMNERELARLVKQQLDQAQRQREATRRSRLTDGD</sequence>
<dbReference type="RefSeq" id="WP_088860673.1">
    <property type="nucleotide sequence ID" value="NZ_CP022115.1"/>
</dbReference>
<evidence type="ECO:0000256" key="2">
    <source>
        <dbReference type="SAM" id="Coils"/>
    </source>
</evidence>
<dbReference type="AlphaFoldDB" id="A0A248LIK1"/>
<keyword evidence="4" id="KW-0812">Transmembrane</keyword>
<evidence type="ECO:0000313" key="6">
    <source>
        <dbReference type="EMBL" id="ASJ24329.1"/>
    </source>
</evidence>
<evidence type="ECO:0000256" key="3">
    <source>
        <dbReference type="SAM" id="MobiDB-lite"/>
    </source>
</evidence>
<evidence type="ECO:0000259" key="5">
    <source>
        <dbReference type="Pfam" id="PF10145"/>
    </source>
</evidence>
<dbReference type="PANTHER" id="PTHR37813:SF1">
    <property type="entry name" value="FELS-2 PROPHAGE PROTEIN"/>
    <property type="match status" value="1"/>
</dbReference>
<dbReference type="Proteomes" id="UP000197424">
    <property type="component" value="Chromosome"/>
</dbReference>
<organism evidence="6 7">
    <name type="scientific">Laribacter hongkongensis</name>
    <dbReference type="NCBI Taxonomy" id="168471"/>
    <lineage>
        <taxon>Bacteria</taxon>
        <taxon>Pseudomonadati</taxon>
        <taxon>Pseudomonadota</taxon>
        <taxon>Betaproteobacteria</taxon>
        <taxon>Neisseriales</taxon>
        <taxon>Aquaspirillaceae</taxon>
        <taxon>Laribacter</taxon>
    </lineage>
</organism>
<name>A0A248LIK1_9NEIS</name>
<keyword evidence="1" id="KW-1188">Viral release from host cell</keyword>
<keyword evidence="4" id="KW-1133">Transmembrane helix</keyword>
<feature type="compositionally biased region" description="Basic and acidic residues" evidence="3">
    <location>
        <begin position="828"/>
        <end position="843"/>
    </location>
</feature>
<dbReference type="OrthoDB" id="8019720at2"/>
<dbReference type="EMBL" id="CP022115">
    <property type="protein sequence ID" value="ASJ24329.1"/>
    <property type="molecule type" value="Genomic_DNA"/>
</dbReference>
<feature type="transmembrane region" description="Helical" evidence="4">
    <location>
        <begin position="549"/>
        <end position="576"/>
    </location>
</feature>
<feature type="domain" description="Phage tail tape measure protein" evidence="5">
    <location>
        <begin position="247"/>
        <end position="448"/>
    </location>
</feature>
<dbReference type="InterPro" id="IPR010090">
    <property type="entry name" value="Phage_tape_meas"/>
</dbReference>
<protein>
    <submittedName>
        <fullName evidence="6">Phage tail tape measure protein</fullName>
    </submittedName>
</protein>
<evidence type="ECO:0000256" key="1">
    <source>
        <dbReference type="ARBA" id="ARBA00022612"/>
    </source>
</evidence>
<gene>
    <name evidence="6" type="ORF">LHGZ1_1498</name>
</gene>
<reference evidence="7" key="1">
    <citation type="submission" date="2017-06" db="EMBL/GenBank/DDBJ databases">
        <title>Whole genome sequence of Laribacter hongkongensis LHGZ1.</title>
        <authorList>
            <person name="Chen D."/>
            <person name="Wu H."/>
            <person name="Chen J."/>
        </authorList>
    </citation>
    <scope>NUCLEOTIDE SEQUENCE [LARGE SCALE GENOMIC DNA]</scope>
    <source>
        <strain evidence="7">LHGZ1</strain>
    </source>
</reference>
<keyword evidence="2" id="KW-0175">Coiled coil</keyword>